<dbReference type="PANTHER" id="PTHR47691:SF3">
    <property type="entry name" value="HTH-TYPE TRANSCRIPTIONAL REGULATOR RV0890C-RELATED"/>
    <property type="match status" value="1"/>
</dbReference>
<evidence type="ECO:0000259" key="2">
    <source>
        <dbReference type="Pfam" id="PF26355"/>
    </source>
</evidence>
<dbReference type="SUPFAM" id="SSF52540">
    <property type="entry name" value="P-loop containing nucleoside triphosphate hydrolases"/>
    <property type="match status" value="1"/>
</dbReference>
<dbReference type="InterPro" id="IPR058651">
    <property type="entry name" value="HTH_VMAP-M9"/>
</dbReference>
<dbReference type="EMBL" id="DSRU01000316">
    <property type="protein sequence ID" value="HFN00297.1"/>
    <property type="molecule type" value="Genomic_DNA"/>
</dbReference>
<name>A0A7C3PKQ1_9CYAN</name>
<reference evidence="3" key="1">
    <citation type="journal article" date="2020" name="mSystems">
        <title>Genome- and Community-Level Interaction Insights into Carbon Utilization and Element Cycling Functions of Hydrothermarchaeota in Hydrothermal Sediment.</title>
        <authorList>
            <person name="Zhou Z."/>
            <person name="Liu Y."/>
            <person name="Xu W."/>
            <person name="Pan J."/>
            <person name="Luo Z.H."/>
            <person name="Li M."/>
        </authorList>
    </citation>
    <scope>NUCLEOTIDE SEQUENCE [LARGE SCALE GENOMIC DNA]</scope>
    <source>
        <strain evidence="3">SpSt-418</strain>
    </source>
</reference>
<sequence>MHLLMGLLMNTEEALLFIEKLLAQQGYRLNDLERAIFRGAWQGKSYKEIHRNYNLQVSLDHAMRNVGPKLWKLLRKALDEPIRMKDLQGPILRAYAALAASPAVAAEIPPEVSPTMPDSLTSAPIVSWEMTPDVGIFCGRNPDLADLREHIDVGGRLIVILGMAGVGKTTLAIRLAQQVQDQFEVVIWRSLSVNRYESLAALTQDLLRVFGQLPDEPPMSSNYITNLWHYLSRYRCLIVLDGLEAVLQTSSDTGSFQKGCEPYGELFHRIGDTYHRSCLILTSRERPQELANMGRGEHAPVYIHPLDGLGEQAAREMLLSKYDLEGSEQAWSLFVRLYAGNPFALNIAASKIHDLYEGDIAQFLEVHAQETAIFGEIRSQLSQQFTRLSPKENVILTYLVKAGEPVRRNQILHNIAPRVSNEDLDQSLQSLMGRSLIQRNNGHYSLESFILEYAQELTNNQ</sequence>
<protein>
    <submittedName>
        <fullName evidence="3">NACHT domain-containing protein</fullName>
    </submittedName>
</protein>
<feature type="domain" description="NACHT" evidence="1">
    <location>
        <begin position="156"/>
        <end position="315"/>
    </location>
</feature>
<dbReference type="PANTHER" id="PTHR47691">
    <property type="entry name" value="REGULATOR-RELATED"/>
    <property type="match status" value="1"/>
</dbReference>
<dbReference type="AlphaFoldDB" id="A0A7C3PKQ1"/>
<dbReference type="InterPro" id="IPR007111">
    <property type="entry name" value="NACHT_NTPase"/>
</dbReference>
<evidence type="ECO:0000313" key="3">
    <source>
        <dbReference type="EMBL" id="HFN00297.1"/>
    </source>
</evidence>
<accession>A0A7C3PKQ1</accession>
<dbReference type="InterPro" id="IPR027417">
    <property type="entry name" value="P-loop_NTPase"/>
</dbReference>
<dbReference type="Pfam" id="PF26355">
    <property type="entry name" value="HTH_VMAP-M9"/>
    <property type="match status" value="1"/>
</dbReference>
<evidence type="ECO:0000259" key="1">
    <source>
        <dbReference type="Pfam" id="PF05729"/>
    </source>
</evidence>
<feature type="domain" description="vWA-MoxR associated protein N-terminal HTH" evidence="2">
    <location>
        <begin position="9"/>
        <end position="87"/>
    </location>
</feature>
<organism evidence="3">
    <name type="scientific">Oscillatoriales cyanobacterium SpSt-418</name>
    <dbReference type="NCBI Taxonomy" id="2282169"/>
    <lineage>
        <taxon>Bacteria</taxon>
        <taxon>Bacillati</taxon>
        <taxon>Cyanobacteriota</taxon>
        <taxon>Cyanophyceae</taxon>
        <taxon>Oscillatoriophycideae</taxon>
        <taxon>Oscillatoriales</taxon>
    </lineage>
</organism>
<gene>
    <name evidence="3" type="ORF">ENR64_21640</name>
</gene>
<dbReference type="PRINTS" id="PR00364">
    <property type="entry name" value="DISEASERSIST"/>
</dbReference>
<dbReference type="Pfam" id="PF05729">
    <property type="entry name" value="NACHT"/>
    <property type="match status" value="1"/>
</dbReference>
<proteinExistence type="predicted"/>
<comment type="caution">
    <text evidence="3">The sequence shown here is derived from an EMBL/GenBank/DDBJ whole genome shotgun (WGS) entry which is preliminary data.</text>
</comment>
<dbReference type="Gene3D" id="3.40.50.300">
    <property type="entry name" value="P-loop containing nucleotide triphosphate hydrolases"/>
    <property type="match status" value="1"/>
</dbReference>